<comment type="caution">
    <text evidence="2">The sequence shown here is derived from an EMBL/GenBank/DDBJ whole genome shotgun (WGS) entry which is preliminary data.</text>
</comment>
<gene>
    <name evidence="2" type="ORF">ACFFMS_10175</name>
</gene>
<dbReference type="PANTHER" id="PTHR34818:SF1">
    <property type="entry name" value="PROTEIN BLI-3"/>
    <property type="match status" value="1"/>
</dbReference>
<dbReference type="InterPro" id="IPR012349">
    <property type="entry name" value="Split_barrel_FMN-bd"/>
</dbReference>
<evidence type="ECO:0000313" key="3">
    <source>
        <dbReference type="Proteomes" id="UP001589609"/>
    </source>
</evidence>
<keyword evidence="3" id="KW-1185">Reference proteome</keyword>
<dbReference type="Gene3D" id="2.30.110.10">
    <property type="entry name" value="Electron Transport, Fmn-binding Protein, Chain A"/>
    <property type="match status" value="1"/>
</dbReference>
<dbReference type="Proteomes" id="UP001589609">
    <property type="component" value="Unassembled WGS sequence"/>
</dbReference>
<dbReference type="EMBL" id="JBHMAF010000042">
    <property type="protein sequence ID" value="MFB9758847.1"/>
    <property type="molecule type" value="Genomic_DNA"/>
</dbReference>
<dbReference type="InterPro" id="IPR011576">
    <property type="entry name" value="Pyridox_Oxase_N"/>
</dbReference>
<dbReference type="RefSeq" id="WP_379949127.1">
    <property type="nucleotide sequence ID" value="NZ_JBHMAF010000042.1"/>
</dbReference>
<name>A0ABV5WE11_9BACI</name>
<evidence type="ECO:0000313" key="2">
    <source>
        <dbReference type="EMBL" id="MFB9758847.1"/>
    </source>
</evidence>
<evidence type="ECO:0000259" key="1">
    <source>
        <dbReference type="Pfam" id="PF01243"/>
    </source>
</evidence>
<organism evidence="2 3">
    <name type="scientific">Ectobacillus funiculus</name>
    <dbReference type="NCBI Taxonomy" id="137993"/>
    <lineage>
        <taxon>Bacteria</taxon>
        <taxon>Bacillati</taxon>
        <taxon>Bacillota</taxon>
        <taxon>Bacilli</taxon>
        <taxon>Bacillales</taxon>
        <taxon>Bacillaceae</taxon>
        <taxon>Ectobacillus</taxon>
    </lineage>
</organism>
<dbReference type="PANTHER" id="PTHR34818">
    <property type="entry name" value="PROTEIN BLI-3"/>
    <property type="match status" value="1"/>
</dbReference>
<dbReference type="SUPFAM" id="SSF50475">
    <property type="entry name" value="FMN-binding split barrel"/>
    <property type="match status" value="1"/>
</dbReference>
<dbReference type="Pfam" id="PF01243">
    <property type="entry name" value="PNPOx_N"/>
    <property type="match status" value="1"/>
</dbReference>
<reference evidence="2 3" key="1">
    <citation type="submission" date="2024-09" db="EMBL/GenBank/DDBJ databases">
        <authorList>
            <person name="Sun Q."/>
            <person name="Mori K."/>
        </authorList>
    </citation>
    <scope>NUCLEOTIDE SEQUENCE [LARGE SCALE GENOMIC DNA]</scope>
    <source>
        <strain evidence="2 3">JCM 11201</strain>
    </source>
</reference>
<proteinExistence type="predicted"/>
<feature type="domain" description="Pyridoxamine 5'-phosphate oxidase N-terminal" evidence="1">
    <location>
        <begin position="4"/>
        <end position="125"/>
    </location>
</feature>
<protein>
    <submittedName>
        <fullName evidence="2">Pyridoxamine 5'-phosphate oxidase family protein</fullName>
    </submittedName>
</protein>
<dbReference type="InterPro" id="IPR052917">
    <property type="entry name" value="Stress-Dev_Protein"/>
</dbReference>
<sequence>MELKGKILSILQNQQTGVLATVRDHKPHICFMMFFHQDLTLYVATDHLSRKVDDIKENNNVHVLIGNEGKSWGEEFIEIEADAYLEDSAQLKQEFWNDSLNKWLDGPEDPNYILLRLEPKHIYYIDKAGTAHPEVLTL</sequence>
<accession>A0ABV5WE11</accession>